<name>A0A5J4JJQ1_9BACI</name>
<evidence type="ECO:0000313" key="3">
    <source>
        <dbReference type="EMBL" id="GER70728.1"/>
    </source>
</evidence>
<keyword evidence="4" id="KW-1185">Reference proteome</keyword>
<dbReference type="GO" id="GO:0016757">
    <property type="term" value="F:glycosyltransferase activity"/>
    <property type="evidence" value="ECO:0007669"/>
    <property type="project" value="InterPro"/>
</dbReference>
<gene>
    <name evidence="3" type="ORF">BpJC7_20310</name>
</gene>
<accession>A0A5J4JJQ1</accession>
<keyword evidence="3" id="KW-0808">Transferase</keyword>
<feature type="domain" description="Glycosyl transferase family 1" evidence="1">
    <location>
        <begin position="190"/>
        <end position="351"/>
    </location>
</feature>
<proteinExistence type="predicted"/>
<dbReference type="InterPro" id="IPR050194">
    <property type="entry name" value="Glycosyltransferase_grp1"/>
</dbReference>
<dbReference type="PANTHER" id="PTHR45947:SF3">
    <property type="entry name" value="SULFOQUINOVOSYL TRANSFERASE SQD2"/>
    <property type="match status" value="1"/>
</dbReference>
<dbReference type="EMBL" id="BKZQ01000026">
    <property type="protein sequence ID" value="GER70728.1"/>
    <property type="molecule type" value="Genomic_DNA"/>
</dbReference>
<dbReference type="Pfam" id="PF00534">
    <property type="entry name" value="Glycos_transf_1"/>
    <property type="match status" value="1"/>
</dbReference>
<organism evidence="3 4">
    <name type="scientific">Weizmannia acidilactici</name>
    <dbReference type="NCBI Taxonomy" id="2607726"/>
    <lineage>
        <taxon>Bacteria</taxon>
        <taxon>Bacillati</taxon>
        <taxon>Bacillota</taxon>
        <taxon>Bacilli</taxon>
        <taxon>Bacillales</taxon>
        <taxon>Bacillaceae</taxon>
        <taxon>Heyndrickxia</taxon>
    </lineage>
</organism>
<reference evidence="3 4" key="1">
    <citation type="submission" date="2019-09" db="EMBL/GenBank/DDBJ databases">
        <title>Draft genome sequence of Bacillus sp. JC-7.</title>
        <authorList>
            <person name="Tanaka N."/>
            <person name="Shiwa Y."/>
            <person name="Fujita N."/>
            <person name="Tanasupawat S."/>
        </authorList>
    </citation>
    <scope>NUCLEOTIDE SEQUENCE [LARGE SCALE GENOMIC DNA]</scope>
    <source>
        <strain evidence="3 4">JC-7</strain>
    </source>
</reference>
<dbReference type="AlphaFoldDB" id="A0A5J4JJQ1"/>
<sequence>MKKLKIGITCYPTVGGSGVIAAELGQLLAENGHEIHFITSSVPFRLNKMYHNIYYHQVEVNPYAVFQYPPYDIALASKIAEVAEREKLDVMHVHYAIPHAICAILGKMMAKIGMKIVTTLHGTDITVLGYDPSLASAIRFGIEQSDAVTAVSNALVQQTYDLIQPQKKITTVYNFVDERVYRRVNASHLKKEYGILEKEKVLIHVSNFRAVKRVPDVVRAFAKVREQIPAKLLLVGDGPEMTVVSRLVRDLHIEKDVLFLGKQDQLEELYSISDLMLLLSEKESFGLAALEAMACGVPCIGTDIGGIPEVIDDGRNGYLCQLGDIAGVAEKALRLFRDPALYDSFSKAAEKTVTEKFYSKKILRQYEEIYEQLVNEVDGHASAISNSTPRHPNA</sequence>
<dbReference type="InterPro" id="IPR023881">
    <property type="entry name" value="Thiol_BshA"/>
</dbReference>
<dbReference type="InterPro" id="IPR028098">
    <property type="entry name" value="Glyco_trans_4-like_N"/>
</dbReference>
<dbReference type="PANTHER" id="PTHR45947">
    <property type="entry name" value="SULFOQUINOVOSYL TRANSFERASE SQD2"/>
    <property type="match status" value="1"/>
</dbReference>
<comment type="caution">
    <text evidence="3">The sequence shown here is derived from an EMBL/GenBank/DDBJ whole genome shotgun (WGS) entry which is preliminary data.</text>
</comment>
<evidence type="ECO:0000259" key="1">
    <source>
        <dbReference type="Pfam" id="PF00534"/>
    </source>
</evidence>
<evidence type="ECO:0000313" key="4">
    <source>
        <dbReference type="Proteomes" id="UP000391919"/>
    </source>
</evidence>
<dbReference type="GO" id="GO:0071793">
    <property type="term" value="P:bacillithiol biosynthetic process"/>
    <property type="evidence" value="ECO:0007669"/>
    <property type="project" value="InterPro"/>
</dbReference>
<dbReference type="NCBIfam" id="TIGR03999">
    <property type="entry name" value="thiol_BshA"/>
    <property type="match status" value="1"/>
</dbReference>
<evidence type="ECO:0000259" key="2">
    <source>
        <dbReference type="Pfam" id="PF13439"/>
    </source>
</evidence>
<feature type="domain" description="Glycosyltransferase subfamily 4-like N-terminal" evidence="2">
    <location>
        <begin position="14"/>
        <end position="178"/>
    </location>
</feature>
<dbReference type="InterPro" id="IPR001296">
    <property type="entry name" value="Glyco_trans_1"/>
</dbReference>
<dbReference type="Proteomes" id="UP000391919">
    <property type="component" value="Unassembled WGS sequence"/>
</dbReference>
<dbReference type="RefSeq" id="WP_151680746.1">
    <property type="nucleotide sequence ID" value="NZ_BKZP01000027.1"/>
</dbReference>
<protein>
    <submittedName>
        <fullName evidence="3">Glycosyl transferase</fullName>
    </submittedName>
</protein>
<dbReference type="SUPFAM" id="SSF53756">
    <property type="entry name" value="UDP-Glycosyltransferase/glycogen phosphorylase"/>
    <property type="match status" value="1"/>
</dbReference>
<dbReference type="Pfam" id="PF13439">
    <property type="entry name" value="Glyco_transf_4"/>
    <property type="match status" value="1"/>
</dbReference>
<dbReference type="Gene3D" id="3.40.50.2000">
    <property type="entry name" value="Glycogen Phosphorylase B"/>
    <property type="match status" value="2"/>
</dbReference>